<dbReference type="FunFam" id="2.70.100.10:FF:000001">
    <property type="entry name" value="Glucanase"/>
    <property type="match status" value="1"/>
</dbReference>
<dbReference type="GO" id="GO:0030245">
    <property type="term" value="P:cellulose catabolic process"/>
    <property type="evidence" value="ECO:0007669"/>
    <property type="project" value="UniProtKB-KW"/>
</dbReference>
<evidence type="ECO:0000256" key="5">
    <source>
        <dbReference type="ARBA" id="ARBA00023001"/>
    </source>
</evidence>
<evidence type="ECO:0000256" key="1">
    <source>
        <dbReference type="ARBA" id="ARBA00001641"/>
    </source>
</evidence>
<dbReference type="GeneID" id="18259410"/>
<dbReference type="RefSeq" id="XP_006695708.1">
    <property type="nucleotide sequence ID" value="XM_006695645.1"/>
</dbReference>
<evidence type="ECO:0000256" key="9">
    <source>
        <dbReference type="RuleBase" id="RU361164"/>
    </source>
</evidence>
<accession>G0SBI7</accession>
<dbReference type="KEGG" id="cthr:CTHT_0053720"/>
<organism evidence="12">
    <name type="scientific">Chaetomium thermophilum (strain DSM 1495 / CBS 144.50 / IMI 039719)</name>
    <name type="common">Thermochaetoides thermophila</name>
    <dbReference type="NCBI Taxonomy" id="759272"/>
    <lineage>
        <taxon>Eukaryota</taxon>
        <taxon>Fungi</taxon>
        <taxon>Dikarya</taxon>
        <taxon>Ascomycota</taxon>
        <taxon>Pezizomycotina</taxon>
        <taxon>Sordariomycetes</taxon>
        <taxon>Sordariomycetidae</taxon>
        <taxon>Sordariales</taxon>
        <taxon>Chaetomiaceae</taxon>
        <taxon>Thermochaetoides</taxon>
    </lineage>
</organism>
<keyword evidence="7 9" id="KW-0326">Glycosidase</keyword>
<dbReference type="OrthoDB" id="412382at2759"/>
<feature type="chain" id="PRO_5003409462" description="Glucanase" evidence="10">
    <location>
        <begin position="17"/>
        <end position="454"/>
    </location>
</feature>
<evidence type="ECO:0000313" key="11">
    <source>
        <dbReference type="EMBL" id="EGS18763.1"/>
    </source>
</evidence>
<evidence type="ECO:0000256" key="3">
    <source>
        <dbReference type="ARBA" id="ARBA00022729"/>
    </source>
</evidence>
<evidence type="ECO:0000256" key="7">
    <source>
        <dbReference type="ARBA" id="ARBA00023295"/>
    </source>
</evidence>
<proteinExistence type="inferred from homology"/>
<dbReference type="SUPFAM" id="SSF49899">
    <property type="entry name" value="Concanavalin A-like lectins/glucanases"/>
    <property type="match status" value="1"/>
</dbReference>
<dbReference type="HOGENOM" id="CLU_020817_3_2_1"/>
<comment type="similarity">
    <text evidence="2 9">Belongs to the glycosyl hydrolase 7 (cellulase C) family.</text>
</comment>
<dbReference type="STRING" id="759272.G0SBI7"/>
<keyword evidence="3 10" id="KW-0732">Signal</keyword>
<dbReference type="EMBL" id="GL988045">
    <property type="protein sequence ID" value="EGS18763.1"/>
    <property type="molecule type" value="Genomic_DNA"/>
</dbReference>
<dbReference type="OMA" id="DDHEANM"/>
<keyword evidence="4 9" id="KW-0378">Hydrolase</keyword>
<sequence length="454" mass="49290">MYRYLTTLSLVSLALGQQAGTESPERHPSLPIEVCTAPDSCVKEQTSVVLDANWRWTHIVNGYTDCYSGNSWNATACPDGKTCAANCAIDGADYEGTYGISTPSPGALRLNFVTKHQYGTNVGSRVYLLASDDKYRLFNLLNKEFTLDVDVSRLPCGINGAVYFSEMDEDGGMGRFQGNKAGAKYGTGYCDSQCPQDIKFINGEANVEGWGGTDGTSGTGKYGTCCAEMDIWEANSDATAYTPHPCKVFEQTRCEGTDCGAGSERYAGLCDKDGCDFNSFRLGNRDFYGPAKTVDTSRPFTIVTQFITDDGTDAGTLKSIHRFYVQDSKVIPNSEVVIEGVDPVNYISDSFCEQQKTAFGDNNYFKTLGGMAAMGESLKKMVLVLSIWDDHAAHMNWLDSTWPLDADPNKPGVVRGRCDPSAGVPATVEKEHPDAYVIFSNIKVGAINSTFTAV</sequence>
<dbReference type="Gene3D" id="2.70.100.10">
    <property type="entry name" value="Glycoside hydrolase, family 7, domain"/>
    <property type="match status" value="1"/>
</dbReference>
<dbReference type="PANTHER" id="PTHR33753:SF2">
    <property type="entry name" value="GLYCOSIDE HYDROLASE FAMILY 7 PROTEIN"/>
    <property type="match status" value="1"/>
</dbReference>
<feature type="signal peptide" evidence="10">
    <location>
        <begin position="1"/>
        <end position="16"/>
    </location>
</feature>
<name>G0SBI7_CHATD</name>
<dbReference type="PANTHER" id="PTHR33753">
    <property type="entry name" value="1,4-BETA-D-GLUCAN CELLOBIOHYDROLASE B"/>
    <property type="match status" value="1"/>
</dbReference>
<evidence type="ECO:0000256" key="6">
    <source>
        <dbReference type="ARBA" id="ARBA00023277"/>
    </source>
</evidence>
<keyword evidence="5 9" id="KW-0136">Cellulose degradation</keyword>
<comment type="catalytic activity">
    <reaction evidence="1">
        <text>Hydrolysis of (1-&gt;4)-beta-D-glucosidic linkages in cellulose and cellotetraose, releasing cellobiose from the non-reducing ends of the chains.</text>
        <dbReference type="EC" id="3.2.1.91"/>
    </reaction>
</comment>
<dbReference type="eggNOG" id="ENOG502QPHV">
    <property type="taxonomic scope" value="Eukaryota"/>
</dbReference>
<evidence type="ECO:0000256" key="8">
    <source>
        <dbReference type="ARBA" id="ARBA00023326"/>
    </source>
</evidence>
<dbReference type="InterPro" id="IPR001722">
    <property type="entry name" value="Glyco_hydro_7"/>
</dbReference>
<evidence type="ECO:0000313" key="12">
    <source>
        <dbReference type="Proteomes" id="UP000008066"/>
    </source>
</evidence>
<dbReference type="EC" id="3.2.1.-" evidence="9"/>
<keyword evidence="6" id="KW-0119">Carbohydrate metabolism</keyword>
<evidence type="ECO:0000256" key="10">
    <source>
        <dbReference type="SAM" id="SignalP"/>
    </source>
</evidence>
<dbReference type="InterPro" id="IPR037019">
    <property type="entry name" value="Glyco_hydro_7_sf"/>
</dbReference>
<dbReference type="PRINTS" id="PR00734">
    <property type="entry name" value="GLHYDRLASE7"/>
</dbReference>
<dbReference type="CDD" id="cd07999">
    <property type="entry name" value="GH7_CBH_EG"/>
    <property type="match status" value="1"/>
</dbReference>
<gene>
    <name evidence="11" type="ORF">CTHT_0053720</name>
</gene>
<keyword evidence="12" id="KW-1185">Reference proteome</keyword>
<reference evidence="11 12" key="1">
    <citation type="journal article" date="2011" name="Cell">
        <title>Insight into structure and assembly of the nuclear pore complex by utilizing the genome of a eukaryotic thermophile.</title>
        <authorList>
            <person name="Amlacher S."/>
            <person name="Sarges P."/>
            <person name="Flemming D."/>
            <person name="van Noort V."/>
            <person name="Kunze R."/>
            <person name="Devos D.P."/>
            <person name="Arumugam M."/>
            <person name="Bork P."/>
            <person name="Hurt E."/>
        </authorList>
    </citation>
    <scope>NUCLEOTIDE SEQUENCE [LARGE SCALE GENOMIC DNA]</scope>
    <source>
        <strain evidence="12">DSM 1495 / CBS 144.50 / IMI 039719</strain>
    </source>
</reference>
<protein>
    <recommendedName>
        <fullName evidence="9">Glucanase</fullName>
        <ecNumber evidence="9">3.2.1.-</ecNumber>
    </recommendedName>
</protein>
<keyword evidence="8 9" id="KW-0624">Polysaccharide degradation</keyword>
<dbReference type="InterPro" id="IPR013320">
    <property type="entry name" value="ConA-like_dom_sf"/>
</dbReference>
<evidence type="ECO:0000256" key="4">
    <source>
        <dbReference type="ARBA" id="ARBA00022801"/>
    </source>
</evidence>
<dbReference type="AlphaFoldDB" id="G0SBI7"/>
<dbReference type="GO" id="GO:0016162">
    <property type="term" value="F:cellulose 1,4-beta-cellobiosidase activity"/>
    <property type="evidence" value="ECO:0007669"/>
    <property type="project" value="UniProtKB-EC"/>
</dbReference>
<evidence type="ECO:0000256" key="2">
    <source>
        <dbReference type="ARBA" id="ARBA00006044"/>
    </source>
</evidence>
<dbReference type="Pfam" id="PF00840">
    <property type="entry name" value="Glyco_hydro_7"/>
    <property type="match status" value="1"/>
</dbReference>
<dbReference type="SMR" id="G0SBI7"/>
<dbReference type="Proteomes" id="UP000008066">
    <property type="component" value="Unassembled WGS sequence"/>
</dbReference>